<sequence length="156" mass="16706">MAGYGWIPPSSCMGTFQWVPCYAGAVPPAAVHAGMDRDGGHLFVGRAFHAGDLLPAKVAPNHGTAFVSYGGSEISKSDYEVLCSSHTAWKYARGGEVPPEAIRIGQTSDGEGLFMGRTMLDGTLTPGKVHPSHGCLYVPFDGEERRFDEYEILVLS</sequence>
<keyword evidence="2" id="KW-1185">Reference proteome</keyword>
<dbReference type="Proteomes" id="UP000494040">
    <property type="component" value="Unassembled WGS sequence"/>
</dbReference>
<dbReference type="InterPro" id="IPR006616">
    <property type="entry name" value="DM9_repeat"/>
</dbReference>
<dbReference type="AlphaFoldDB" id="A0A8I6RDB2"/>
<dbReference type="EnsemblMetazoa" id="XM_014388564.2">
    <property type="protein sequence ID" value="XP_014244050.1"/>
    <property type="gene ID" value="LOC106663616"/>
</dbReference>
<dbReference type="PANTHER" id="PTHR31649:SF1">
    <property type="entry name" value="FARNESOIC ACID O-METHYL TRANSFERASE DOMAIN-CONTAINING PROTEIN"/>
    <property type="match status" value="1"/>
</dbReference>
<dbReference type="RefSeq" id="XP_014244050.1">
    <property type="nucleotide sequence ID" value="XM_014388564.2"/>
</dbReference>
<dbReference type="SMART" id="SM00696">
    <property type="entry name" value="DM9"/>
    <property type="match status" value="2"/>
</dbReference>
<evidence type="ECO:0000313" key="2">
    <source>
        <dbReference type="Proteomes" id="UP000494040"/>
    </source>
</evidence>
<dbReference type="OrthoDB" id="1925699at2759"/>
<dbReference type="OMA" id="HEGAMCS"/>
<proteinExistence type="predicted"/>
<dbReference type="PANTHER" id="PTHR31649">
    <property type="entry name" value="AGAP009604-PA"/>
    <property type="match status" value="1"/>
</dbReference>
<dbReference type="GeneID" id="106663616"/>
<dbReference type="KEGG" id="clec:106663616"/>
<protein>
    <submittedName>
        <fullName evidence="1">Uncharacterized protein</fullName>
    </submittedName>
</protein>
<reference evidence="1" key="1">
    <citation type="submission" date="2022-01" db="UniProtKB">
        <authorList>
            <consortium name="EnsemblMetazoa"/>
        </authorList>
    </citation>
    <scope>IDENTIFICATION</scope>
</reference>
<accession>A0A8I6RDB2</accession>
<name>A0A8I6RDB2_CIMLE</name>
<dbReference type="Pfam" id="PF11901">
    <property type="entry name" value="DM9"/>
    <property type="match status" value="1"/>
</dbReference>
<evidence type="ECO:0000313" key="1">
    <source>
        <dbReference type="EnsemblMetazoa" id="XP_014244050.1"/>
    </source>
</evidence>
<organism evidence="1 2">
    <name type="scientific">Cimex lectularius</name>
    <name type="common">Bed bug</name>
    <name type="synonym">Acanthia lectularia</name>
    <dbReference type="NCBI Taxonomy" id="79782"/>
    <lineage>
        <taxon>Eukaryota</taxon>
        <taxon>Metazoa</taxon>
        <taxon>Ecdysozoa</taxon>
        <taxon>Arthropoda</taxon>
        <taxon>Hexapoda</taxon>
        <taxon>Insecta</taxon>
        <taxon>Pterygota</taxon>
        <taxon>Neoptera</taxon>
        <taxon>Paraneoptera</taxon>
        <taxon>Hemiptera</taxon>
        <taxon>Heteroptera</taxon>
        <taxon>Panheteroptera</taxon>
        <taxon>Cimicomorpha</taxon>
        <taxon>Cimicidae</taxon>
        <taxon>Cimex</taxon>
    </lineage>
</organism>